<dbReference type="GO" id="GO:0000278">
    <property type="term" value="P:mitotic cell cycle"/>
    <property type="evidence" value="ECO:0007669"/>
    <property type="project" value="TreeGrafter"/>
</dbReference>
<keyword evidence="12" id="KW-0137">Centromere</keyword>
<protein>
    <submittedName>
        <fullName evidence="15">Uncharacterized protein</fullName>
    </submittedName>
</protein>
<keyword evidence="6" id="KW-0132">Cell division</keyword>
<reference evidence="16" key="1">
    <citation type="submission" date="2024-04" db="EMBL/GenBank/DDBJ databases">
        <title>Salinicola lusitanus LLJ914,a marine bacterium isolated from the Okinawa Trough.</title>
        <authorList>
            <person name="Li J."/>
        </authorList>
    </citation>
    <scope>NUCLEOTIDE SEQUENCE [LARGE SCALE GENOMIC DNA]</scope>
</reference>
<accession>A0AAW0PW58</accession>
<dbReference type="GO" id="GO:0005876">
    <property type="term" value="C:spindle microtubule"/>
    <property type="evidence" value="ECO:0007669"/>
    <property type="project" value="TreeGrafter"/>
</dbReference>
<feature type="compositionally biased region" description="Acidic residues" evidence="14">
    <location>
        <begin position="120"/>
        <end position="136"/>
    </location>
</feature>
<evidence type="ECO:0000256" key="11">
    <source>
        <dbReference type="ARBA" id="ARBA00023306"/>
    </source>
</evidence>
<keyword evidence="7" id="KW-0493">Microtubule</keyword>
<keyword evidence="11" id="KW-0131">Cell cycle</keyword>
<evidence type="ECO:0000313" key="16">
    <source>
        <dbReference type="Proteomes" id="UP001460270"/>
    </source>
</evidence>
<keyword evidence="13" id="KW-0175">Coiled coil</keyword>
<dbReference type="PANTHER" id="PTHR48118">
    <property type="entry name" value="SPINDLE AND KINETOCHORE-ASSOCIATED PROTEIN 3"/>
    <property type="match status" value="1"/>
</dbReference>
<keyword evidence="16" id="KW-1185">Reference proteome</keyword>
<feature type="coiled-coil region" evidence="13">
    <location>
        <begin position="73"/>
        <end position="100"/>
    </location>
</feature>
<evidence type="ECO:0000256" key="1">
    <source>
        <dbReference type="ARBA" id="ARBA00004186"/>
    </source>
</evidence>
<evidence type="ECO:0000256" key="6">
    <source>
        <dbReference type="ARBA" id="ARBA00022618"/>
    </source>
</evidence>
<dbReference type="GO" id="GO:0007059">
    <property type="term" value="P:chromosome segregation"/>
    <property type="evidence" value="ECO:0007669"/>
    <property type="project" value="InterPro"/>
</dbReference>
<evidence type="ECO:0000256" key="8">
    <source>
        <dbReference type="ARBA" id="ARBA00022776"/>
    </source>
</evidence>
<comment type="subcellular location">
    <subcellularLocation>
        <location evidence="2">Chromosome</location>
        <location evidence="2">Centromere</location>
        <location evidence="2">Kinetochore</location>
    </subcellularLocation>
    <subcellularLocation>
        <location evidence="1">Cytoplasm</location>
        <location evidence="1">Cytoskeleton</location>
        <location evidence="1">Spindle</location>
    </subcellularLocation>
</comment>
<organism evidence="15 16">
    <name type="scientific">Mugilogobius chulae</name>
    <name type="common">yellowstripe goby</name>
    <dbReference type="NCBI Taxonomy" id="88201"/>
    <lineage>
        <taxon>Eukaryota</taxon>
        <taxon>Metazoa</taxon>
        <taxon>Chordata</taxon>
        <taxon>Craniata</taxon>
        <taxon>Vertebrata</taxon>
        <taxon>Euteleostomi</taxon>
        <taxon>Actinopterygii</taxon>
        <taxon>Neopterygii</taxon>
        <taxon>Teleostei</taxon>
        <taxon>Neoteleostei</taxon>
        <taxon>Acanthomorphata</taxon>
        <taxon>Gobiaria</taxon>
        <taxon>Gobiiformes</taxon>
        <taxon>Gobioidei</taxon>
        <taxon>Gobiidae</taxon>
        <taxon>Gobionellinae</taxon>
        <taxon>Mugilogobius</taxon>
    </lineage>
</organism>
<evidence type="ECO:0000256" key="13">
    <source>
        <dbReference type="SAM" id="Coils"/>
    </source>
</evidence>
<dbReference type="Gene3D" id="6.10.250.1400">
    <property type="match status" value="1"/>
</dbReference>
<keyword evidence="4" id="KW-0158">Chromosome</keyword>
<dbReference type="PANTHER" id="PTHR48118:SF1">
    <property type="entry name" value="SPINDLE AND KINETOCHORE-ASSOCIATED PROTEIN 3"/>
    <property type="match status" value="1"/>
</dbReference>
<evidence type="ECO:0000256" key="12">
    <source>
        <dbReference type="ARBA" id="ARBA00023328"/>
    </source>
</evidence>
<keyword evidence="5" id="KW-0963">Cytoplasm</keyword>
<dbReference type="Proteomes" id="UP001460270">
    <property type="component" value="Unassembled WGS sequence"/>
</dbReference>
<feature type="region of interest" description="Disordered" evidence="14">
    <location>
        <begin position="104"/>
        <end position="136"/>
    </location>
</feature>
<evidence type="ECO:0000256" key="2">
    <source>
        <dbReference type="ARBA" id="ARBA00004629"/>
    </source>
</evidence>
<keyword evidence="10" id="KW-0206">Cytoskeleton</keyword>
<evidence type="ECO:0000313" key="15">
    <source>
        <dbReference type="EMBL" id="KAK7939655.1"/>
    </source>
</evidence>
<name>A0AAW0PW58_9GOBI</name>
<comment type="similarity">
    <text evidence="3">Belongs to the SKA3 family.</text>
</comment>
<dbReference type="GO" id="GO:0051301">
    <property type="term" value="P:cell division"/>
    <property type="evidence" value="ECO:0007669"/>
    <property type="project" value="UniProtKB-KW"/>
</dbReference>
<evidence type="ECO:0000256" key="3">
    <source>
        <dbReference type="ARBA" id="ARBA00007716"/>
    </source>
</evidence>
<evidence type="ECO:0000256" key="4">
    <source>
        <dbReference type="ARBA" id="ARBA00022454"/>
    </source>
</evidence>
<proteinExistence type="inferred from homology"/>
<evidence type="ECO:0000256" key="14">
    <source>
        <dbReference type="SAM" id="MobiDB-lite"/>
    </source>
</evidence>
<dbReference type="GO" id="GO:0000940">
    <property type="term" value="C:outer kinetochore"/>
    <property type="evidence" value="ECO:0007669"/>
    <property type="project" value="InterPro"/>
</dbReference>
<keyword evidence="8" id="KW-0498">Mitosis</keyword>
<evidence type="ECO:0000256" key="7">
    <source>
        <dbReference type="ARBA" id="ARBA00022701"/>
    </source>
</evidence>
<comment type="caution">
    <text evidence="15">The sequence shown here is derived from an EMBL/GenBank/DDBJ whole genome shotgun (WGS) entry which is preliminary data.</text>
</comment>
<sequence length="136" mass="15808">MNPSSQFFAKLRKLGLTLETETTRLQSAFETRNSEDDSESTARGRRAYHELNCEVLNIKGQVQDHVAQQKTSVDELSRFIKECEEKQQQLSEDLNVIKTHWEKYGYQPPKKATNDVSDQMPEEESNAEEETNQQRK</sequence>
<gene>
    <name evidence="15" type="ORF">WMY93_002981</name>
</gene>
<dbReference type="InterPro" id="IPR033341">
    <property type="entry name" value="SKA3"/>
</dbReference>
<evidence type="ECO:0000256" key="9">
    <source>
        <dbReference type="ARBA" id="ARBA00022838"/>
    </source>
</evidence>
<evidence type="ECO:0000256" key="5">
    <source>
        <dbReference type="ARBA" id="ARBA00022490"/>
    </source>
</evidence>
<dbReference type="EMBL" id="JBBPFD010000002">
    <property type="protein sequence ID" value="KAK7939655.1"/>
    <property type="molecule type" value="Genomic_DNA"/>
</dbReference>
<evidence type="ECO:0000256" key="10">
    <source>
        <dbReference type="ARBA" id="ARBA00023212"/>
    </source>
</evidence>
<dbReference type="AlphaFoldDB" id="A0AAW0PW58"/>
<keyword evidence="9" id="KW-0995">Kinetochore</keyword>